<evidence type="ECO:0000256" key="1">
    <source>
        <dbReference type="SAM" id="MobiDB-lite"/>
    </source>
</evidence>
<proteinExistence type="predicted"/>
<feature type="region of interest" description="Disordered" evidence="1">
    <location>
        <begin position="362"/>
        <end position="519"/>
    </location>
</feature>
<dbReference type="GeneID" id="64661897"/>
<sequence>MPVVEAESGEQDTTNPQVNQRFQAVLKSLNNTSSGGHKQKCMDALDPYLFSAQFFCLNHDLFADFDAVIREGMLAEFDPDPDQDQSEYAQATRTYLVHVYKNFASTIPGFSELNTKFEADPDAWTGFQKAMENAANSARCDNTGSLKHNGLQYLLKDPAKDTFDPPILKTHSKAVRGWNHPATTRLLCPAHDIVEFDEDPNAYMDRVKSGQKKITAKQWPSMFYNMSLYNPKNKKAGFLRGHAIIQGWHHIFTGPMSALSKDRTHRSSKPTKGKMHNLTEPGPINIMYVAIQMYFVACNAESWTSEVGSMNLEEVYYTAVDLLLREHAEDQWVKDLLQFWKDEAAGLTQTLSKCQRVASNLASDSEDDMDDFFGGDDDEQPSAGGSTRDHEPARSAPIAGGNASTSGSGSSSTGSASASAGQVGMAGGHASTSSSGPSSTGSASASAGQAGTAGGMLEGGNVMNTGNIDDEDEEEQQQPRRRCRLEHDSDTQRERSPLTPPPTSPPPPSPHLHALPGLK</sequence>
<dbReference type="EMBL" id="JABBWK010000050">
    <property type="protein sequence ID" value="KAG1896987.1"/>
    <property type="molecule type" value="Genomic_DNA"/>
</dbReference>
<dbReference type="Proteomes" id="UP001195769">
    <property type="component" value="Unassembled WGS sequence"/>
</dbReference>
<evidence type="ECO:0000313" key="3">
    <source>
        <dbReference type="Proteomes" id="UP001195769"/>
    </source>
</evidence>
<dbReference type="RefSeq" id="XP_041222563.1">
    <property type="nucleotide sequence ID" value="XM_041367599.1"/>
</dbReference>
<protein>
    <submittedName>
        <fullName evidence="2">Uncharacterized protein</fullName>
    </submittedName>
</protein>
<reference evidence="2" key="1">
    <citation type="journal article" date="2020" name="New Phytol.">
        <title>Comparative genomics reveals dynamic genome evolution in host specialist ectomycorrhizal fungi.</title>
        <authorList>
            <person name="Lofgren L.A."/>
            <person name="Nguyen N.H."/>
            <person name="Vilgalys R."/>
            <person name="Ruytinx J."/>
            <person name="Liao H.L."/>
            <person name="Branco S."/>
            <person name="Kuo A."/>
            <person name="LaButti K."/>
            <person name="Lipzen A."/>
            <person name="Andreopoulos W."/>
            <person name="Pangilinan J."/>
            <person name="Riley R."/>
            <person name="Hundley H."/>
            <person name="Na H."/>
            <person name="Barry K."/>
            <person name="Grigoriev I.V."/>
            <person name="Stajich J.E."/>
            <person name="Kennedy P.G."/>
        </authorList>
    </citation>
    <scope>NUCLEOTIDE SEQUENCE</scope>
    <source>
        <strain evidence="2">FC203</strain>
    </source>
</reference>
<feature type="compositionally biased region" description="Basic and acidic residues" evidence="1">
    <location>
        <begin position="485"/>
        <end position="496"/>
    </location>
</feature>
<feature type="compositionally biased region" description="Low complexity" evidence="1">
    <location>
        <begin position="399"/>
        <end position="450"/>
    </location>
</feature>
<name>A0AAD4E0C0_9AGAM</name>
<organism evidence="2 3">
    <name type="scientific">Suillus fuscotomentosus</name>
    <dbReference type="NCBI Taxonomy" id="1912939"/>
    <lineage>
        <taxon>Eukaryota</taxon>
        <taxon>Fungi</taxon>
        <taxon>Dikarya</taxon>
        <taxon>Basidiomycota</taxon>
        <taxon>Agaricomycotina</taxon>
        <taxon>Agaricomycetes</taxon>
        <taxon>Agaricomycetidae</taxon>
        <taxon>Boletales</taxon>
        <taxon>Suillineae</taxon>
        <taxon>Suillaceae</taxon>
        <taxon>Suillus</taxon>
    </lineage>
</organism>
<feature type="compositionally biased region" description="Pro residues" evidence="1">
    <location>
        <begin position="498"/>
        <end position="510"/>
    </location>
</feature>
<evidence type="ECO:0000313" key="2">
    <source>
        <dbReference type="EMBL" id="KAG1896987.1"/>
    </source>
</evidence>
<gene>
    <name evidence="2" type="ORF">F5891DRAFT_1192401</name>
</gene>
<comment type="caution">
    <text evidence="2">The sequence shown here is derived from an EMBL/GenBank/DDBJ whole genome shotgun (WGS) entry which is preliminary data.</text>
</comment>
<feature type="compositionally biased region" description="Acidic residues" evidence="1">
    <location>
        <begin position="364"/>
        <end position="380"/>
    </location>
</feature>
<keyword evidence="3" id="KW-1185">Reference proteome</keyword>
<dbReference type="InterPro" id="IPR046521">
    <property type="entry name" value="DUF6698"/>
</dbReference>
<dbReference type="AlphaFoldDB" id="A0AAD4E0C0"/>
<accession>A0AAD4E0C0</accession>
<dbReference type="Pfam" id="PF20414">
    <property type="entry name" value="DUF6698"/>
    <property type="match status" value="1"/>
</dbReference>